<dbReference type="EMBL" id="CAJGYM010000001">
    <property type="protein sequence ID" value="CAD6184099.1"/>
    <property type="molecule type" value="Genomic_DNA"/>
</dbReference>
<protein>
    <recommendedName>
        <fullName evidence="4">HIT domain-containing protein</fullName>
    </recommendedName>
</protein>
<evidence type="ECO:0000259" key="4">
    <source>
        <dbReference type="PROSITE" id="PS51084"/>
    </source>
</evidence>
<sequence length="130" mass="14442">MSEVDKAKEAAQQKEQQANDTIFGKIIRKEIPAKIIYEDEDAIAFHDVTPQAPVHFLVIPKRRIDMLENATDDDSALLGKLMMVAAKVAKQENLAEGYRLVVNNGKNGCQSVFHLHIHVLGGRQLGWPPG</sequence>
<dbReference type="PRINTS" id="PR00332">
    <property type="entry name" value="HISTRIAD"/>
</dbReference>
<evidence type="ECO:0000256" key="3">
    <source>
        <dbReference type="PROSITE-ProRule" id="PRU00464"/>
    </source>
</evidence>
<comment type="caution">
    <text evidence="5">The sequence shown here is derived from an EMBL/GenBank/DDBJ whole genome shotgun (WGS) entry which is preliminary data.</text>
</comment>
<accession>A0A8S1GM71</accession>
<dbReference type="Gene3D" id="3.30.428.10">
    <property type="entry name" value="HIT-like"/>
    <property type="match status" value="1"/>
</dbReference>
<dbReference type="InterPro" id="IPR036265">
    <property type="entry name" value="HIT-like_sf"/>
</dbReference>
<evidence type="ECO:0000256" key="2">
    <source>
        <dbReference type="PIRSR" id="PIRSR601310-3"/>
    </source>
</evidence>
<reference evidence="5" key="1">
    <citation type="submission" date="2020-10" db="EMBL/GenBank/DDBJ databases">
        <authorList>
            <person name="Kikuchi T."/>
        </authorList>
    </citation>
    <scope>NUCLEOTIDE SEQUENCE</scope>
    <source>
        <strain evidence="5">NKZ352</strain>
    </source>
</reference>
<evidence type="ECO:0000256" key="1">
    <source>
        <dbReference type="PIRSR" id="PIRSR601310-1"/>
    </source>
</evidence>
<dbReference type="GO" id="GO:0003824">
    <property type="term" value="F:catalytic activity"/>
    <property type="evidence" value="ECO:0007669"/>
    <property type="project" value="InterPro"/>
</dbReference>
<proteinExistence type="predicted"/>
<feature type="domain" description="HIT" evidence="4">
    <location>
        <begin position="22"/>
        <end position="130"/>
    </location>
</feature>
<feature type="active site" description="Tele-AMP-histidine intermediate" evidence="1">
    <location>
        <position position="116"/>
    </location>
</feature>
<organism evidence="5 6">
    <name type="scientific">Caenorhabditis auriculariae</name>
    <dbReference type="NCBI Taxonomy" id="2777116"/>
    <lineage>
        <taxon>Eukaryota</taxon>
        <taxon>Metazoa</taxon>
        <taxon>Ecdysozoa</taxon>
        <taxon>Nematoda</taxon>
        <taxon>Chromadorea</taxon>
        <taxon>Rhabditida</taxon>
        <taxon>Rhabditina</taxon>
        <taxon>Rhabditomorpha</taxon>
        <taxon>Rhabditoidea</taxon>
        <taxon>Rhabditidae</taxon>
        <taxon>Peloderinae</taxon>
        <taxon>Caenorhabditis</taxon>
    </lineage>
</organism>
<feature type="short sequence motif" description="Histidine triad motif" evidence="2 3">
    <location>
        <begin position="114"/>
        <end position="118"/>
    </location>
</feature>
<gene>
    <name evidence="5" type="ORF">CAUJ_LOCUS18</name>
</gene>
<dbReference type="CDD" id="cd01276">
    <property type="entry name" value="PKCI_related"/>
    <property type="match status" value="1"/>
</dbReference>
<dbReference type="OrthoDB" id="672793at2759"/>
<evidence type="ECO:0000313" key="6">
    <source>
        <dbReference type="Proteomes" id="UP000835052"/>
    </source>
</evidence>
<dbReference type="AlphaFoldDB" id="A0A8S1GM71"/>
<dbReference type="InterPro" id="IPR019808">
    <property type="entry name" value="Histidine_triad_CS"/>
</dbReference>
<dbReference type="PROSITE" id="PS51084">
    <property type="entry name" value="HIT_2"/>
    <property type="match status" value="1"/>
</dbReference>
<dbReference type="InterPro" id="IPR001310">
    <property type="entry name" value="Histidine_triad_HIT"/>
</dbReference>
<dbReference type="Pfam" id="PF01230">
    <property type="entry name" value="HIT"/>
    <property type="match status" value="1"/>
</dbReference>
<dbReference type="SUPFAM" id="SSF54197">
    <property type="entry name" value="HIT-like"/>
    <property type="match status" value="1"/>
</dbReference>
<dbReference type="InterPro" id="IPR011146">
    <property type="entry name" value="HIT-like"/>
</dbReference>
<dbReference type="PANTHER" id="PTHR23089">
    <property type="entry name" value="HISTIDINE TRIAD HIT PROTEIN"/>
    <property type="match status" value="1"/>
</dbReference>
<dbReference type="Proteomes" id="UP000835052">
    <property type="component" value="Unassembled WGS sequence"/>
</dbReference>
<dbReference type="FunFam" id="3.30.428.10:FF:000005">
    <property type="entry name" value="Histidine triad nucleotide-binding protein 1"/>
    <property type="match status" value="1"/>
</dbReference>
<keyword evidence="6" id="KW-1185">Reference proteome</keyword>
<dbReference type="PROSITE" id="PS00892">
    <property type="entry name" value="HIT_1"/>
    <property type="match status" value="1"/>
</dbReference>
<name>A0A8S1GM71_9PELO</name>
<evidence type="ECO:0000313" key="5">
    <source>
        <dbReference type="EMBL" id="CAD6184099.1"/>
    </source>
</evidence>